<evidence type="ECO:0000256" key="1">
    <source>
        <dbReference type="SAM" id="MobiDB-lite"/>
    </source>
</evidence>
<dbReference type="RefSeq" id="WP_310367395.1">
    <property type="nucleotide sequence ID" value="NZ_JAVDYB010000001.1"/>
</dbReference>
<evidence type="ECO:0000313" key="2">
    <source>
        <dbReference type="EMBL" id="MDR7275874.1"/>
    </source>
</evidence>
<organism evidence="2 3">
    <name type="scientific">Catenuloplanes atrovinosus</name>
    <dbReference type="NCBI Taxonomy" id="137266"/>
    <lineage>
        <taxon>Bacteria</taxon>
        <taxon>Bacillati</taxon>
        <taxon>Actinomycetota</taxon>
        <taxon>Actinomycetes</taxon>
        <taxon>Micromonosporales</taxon>
        <taxon>Micromonosporaceae</taxon>
        <taxon>Catenuloplanes</taxon>
    </lineage>
</organism>
<keyword evidence="3" id="KW-1185">Reference proteome</keyword>
<comment type="caution">
    <text evidence="2">The sequence shown here is derived from an EMBL/GenBank/DDBJ whole genome shotgun (WGS) entry which is preliminary data.</text>
</comment>
<protein>
    <submittedName>
        <fullName evidence="2">Uncharacterized protein</fullName>
    </submittedName>
</protein>
<reference evidence="2" key="1">
    <citation type="submission" date="2023-07" db="EMBL/GenBank/DDBJ databases">
        <title>Sequencing the genomes of 1000 actinobacteria strains.</title>
        <authorList>
            <person name="Klenk H.-P."/>
        </authorList>
    </citation>
    <scope>NUCLEOTIDE SEQUENCE</scope>
    <source>
        <strain evidence="2">DSM 44707</strain>
    </source>
</reference>
<name>A0AAE3YPF0_9ACTN</name>
<evidence type="ECO:0000313" key="3">
    <source>
        <dbReference type="Proteomes" id="UP001183643"/>
    </source>
</evidence>
<dbReference type="Proteomes" id="UP001183643">
    <property type="component" value="Unassembled WGS sequence"/>
</dbReference>
<proteinExistence type="predicted"/>
<gene>
    <name evidence="2" type="ORF">J2S41_002652</name>
</gene>
<accession>A0AAE3YPF0</accession>
<dbReference type="AlphaFoldDB" id="A0AAE3YPF0"/>
<sequence>MEPVSGAALAATVVPLATGAAGEPGAAAWAALAEFAARHDVAGRELDAVEDLPGDPARVAAFTEVLTALADRDPQAAAWLGTWLAEADRIVDVPHLPQTATDPVHGSVTQPDADPR</sequence>
<feature type="region of interest" description="Disordered" evidence="1">
    <location>
        <begin position="95"/>
        <end position="116"/>
    </location>
</feature>
<dbReference type="EMBL" id="JAVDYB010000001">
    <property type="protein sequence ID" value="MDR7275874.1"/>
    <property type="molecule type" value="Genomic_DNA"/>
</dbReference>